<proteinExistence type="predicted"/>
<gene>
    <name evidence="3" type="ORF">S06H3_13810</name>
</gene>
<organism evidence="3">
    <name type="scientific">marine sediment metagenome</name>
    <dbReference type="NCBI Taxonomy" id="412755"/>
    <lineage>
        <taxon>unclassified sequences</taxon>
        <taxon>metagenomes</taxon>
        <taxon>ecological metagenomes</taxon>
    </lineage>
</organism>
<dbReference type="InterPro" id="IPR015330">
    <property type="entry name" value="DNA_primase/pol_bifunc_N"/>
</dbReference>
<accession>X1MPB9</accession>
<dbReference type="InterPro" id="IPR051620">
    <property type="entry name" value="ORF904-like_C"/>
</dbReference>
<dbReference type="EMBL" id="BARV01006739">
    <property type="protein sequence ID" value="GAI16510.1"/>
    <property type="molecule type" value="Genomic_DNA"/>
</dbReference>
<evidence type="ECO:0000256" key="1">
    <source>
        <dbReference type="ARBA" id="ARBA00022801"/>
    </source>
</evidence>
<dbReference type="Pfam" id="PF09250">
    <property type="entry name" value="Prim-Pol"/>
    <property type="match status" value="1"/>
</dbReference>
<protein>
    <recommendedName>
        <fullName evidence="2">Bacteriophage/plasmid primase P4 C-terminal domain-containing protein</fullName>
    </recommendedName>
</protein>
<dbReference type="InterPro" id="IPR014818">
    <property type="entry name" value="Phage/plasmid_primase_P4_C"/>
</dbReference>
<dbReference type="SMART" id="SM00885">
    <property type="entry name" value="D5_N"/>
    <property type="match status" value="1"/>
</dbReference>
<keyword evidence="1" id="KW-0378">Hydrolase</keyword>
<feature type="domain" description="Bacteriophage/plasmid primase P4 C-terminal" evidence="2">
    <location>
        <begin position="222"/>
        <end position="370"/>
    </location>
</feature>
<evidence type="ECO:0000259" key="2">
    <source>
        <dbReference type="SMART" id="SM00885"/>
    </source>
</evidence>
<dbReference type="SUPFAM" id="SSF56747">
    <property type="entry name" value="Prim-pol domain"/>
    <property type="match status" value="1"/>
</dbReference>
<reference evidence="3" key="1">
    <citation type="journal article" date="2014" name="Front. Microbiol.">
        <title>High frequency of phylogenetically diverse reductive dehalogenase-homologous genes in deep subseafloor sedimentary metagenomes.</title>
        <authorList>
            <person name="Kawai M."/>
            <person name="Futagami T."/>
            <person name="Toyoda A."/>
            <person name="Takaki Y."/>
            <person name="Nishi S."/>
            <person name="Hori S."/>
            <person name="Arai W."/>
            <person name="Tsubouchi T."/>
            <person name="Morono Y."/>
            <person name="Uchiyama I."/>
            <person name="Ito T."/>
            <person name="Fujiyama A."/>
            <person name="Inagaki F."/>
            <person name="Takami H."/>
        </authorList>
    </citation>
    <scope>NUCLEOTIDE SEQUENCE</scope>
    <source>
        <strain evidence="3">Expedition CK06-06</strain>
    </source>
</reference>
<dbReference type="GO" id="GO:0016787">
    <property type="term" value="F:hydrolase activity"/>
    <property type="evidence" value="ECO:0007669"/>
    <property type="project" value="UniProtKB-KW"/>
</dbReference>
<dbReference type="AlphaFoldDB" id="X1MPB9"/>
<evidence type="ECO:0000313" key="3">
    <source>
        <dbReference type="EMBL" id="GAI16510.1"/>
    </source>
</evidence>
<dbReference type="Pfam" id="PF08706">
    <property type="entry name" value="D5_N"/>
    <property type="match status" value="1"/>
</dbReference>
<comment type="caution">
    <text evidence="3">The sequence shown here is derived from an EMBL/GenBank/DDBJ whole genome shotgun (WGS) entry which is preliminary data.</text>
</comment>
<feature type="non-terminal residue" evidence="3">
    <location>
        <position position="1"/>
    </location>
</feature>
<dbReference type="PANTHER" id="PTHR35372:SF2">
    <property type="entry name" value="SF3 HELICASE DOMAIN-CONTAINING PROTEIN"/>
    <property type="match status" value="1"/>
</dbReference>
<dbReference type="PANTHER" id="PTHR35372">
    <property type="entry name" value="ATP BINDING PROTEIN-RELATED"/>
    <property type="match status" value="1"/>
</dbReference>
<name>X1MPB9_9ZZZZ</name>
<sequence>VQEWQSTLNPTVWAMPTGLVSGLFVVDCDTPEANTMMEAARLKPHVKTRKGYHYYCRWPSWAIPTKANILPDVDVRGQGGYVNICGGNGKASYEVQITPTDDSLIPIEKLPAELQRALKPGPRTLAERILQEALDRAQPGNRNDMGLWLACQLRDNGISQAEAEAIMQSYVCQVGDTGLEPYTEREAIASLQQAYNRPAREASYKRKPVKQRIFALTDLGNAERLASQFGDRLRYCYERKRWLFWTGKAWEWDWGNKVNALAKTTVRDIYHEAANERDDDKRKAIALHAKGSETEHRINTMIILAQSEPGIPVKANELDKNPSLFNCFNGAIDLRSGQLLPHRKVDLLTVIVPIEYHSDAQCPRWLNFLD</sequence>